<dbReference type="RefSeq" id="WP_092466970.1">
    <property type="nucleotide sequence ID" value="NZ_FNCZ01000002.1"/>
</dbReference>
<evidence type="ECO:0000313" key="2">
    <source>
        <dbReference type="EMBL" id="SDH26692.1"/>
    </source>
</evidence>
<dbReference type="Pfam" id="PF14542">
    <property type="entry name" value="Acetyltransf_CG"/>
    <property type="match status" value="1"/>
</dbReference>
<reference evidence="3" key="1">
    <citation type="submission" date="2016-10" db="EMBL/GenBank/DDBJ databases">
        <authorList>
            <person name="Varghese N."/>
            <person name="Submissions S."/>
        </authorList>
    </citation>
    <scope>NUCLEOTIDE SEQUENCE [LARGE SCALE GENOMIC DNA]</scope>
    <source>
        <strain evidence="3">DSM 15363</strain>
    </source>
</reference>
<dbReference type="Proteomes" id="UP000199492">
    <property type="component" value="Unassembled WGS sequence"/>
</dbReference>
<organism evidence="2 3">
    <name type="scientific">Winogradskyella thalassocola</name>
    <dbReference type="NCBI Taxonomy" id="262004"/>
    <lineage>
        <taxon>Bacteria</taxon>
        <taxon>Pseudomonadati</taxon>
        <taxon>Bacteroidota</taxon>
        <taxon>Flavobacteriia</taxon>
        <taxon>Flavobacteriales</taxon>
        <taxon>Flavobacteriaceae</taxon>
        <taxon>Winogradskyella</taxon>
    </lineage>
</organism>
<protein>
    <recommendedName>
        <fullName evidence="1">N-acetyltransferase domain-containing protein</fullName>
    </recommendedName>
</protein>
<dbReference type="OrthoDB" id="1149100at2"/>
<gene>
    <name evidence="2" type="ORF">SAMN04489796_10275</name>
</gene>
<keyword evidence="3" id="KW-1185">Reference proteome</keyword>
<dbReference type="AlphaFoldDB" id="A0A1G8B090"/>
<evidence type="ECO:0000313" key="3">
    <source>
        <dbReference type="Proteomes" id="UP000199492"/>
    </source>
</evidence>
<dbReference type="EMBL" id="FNCZ01000002">
    <property type="protein sequence ID" value="SDH26692.1"/>
    <property type="molecule type" value="Genomic_DNA"/>
</dbReference>
<dbReference type="PROSITE" id="PS51729">
    <property type="entry name" value="GNAT_YJDJ"/>
    <property type="match status" value="1"/>
</dbReference>
<dbReference type="SUPFAM" id="SSF55729">
    <property type="entry name" value="Acyl-CoA N-acyltransferases (Nat)"/>
    <property type="match status" value="1"/>
</dbReference>
<accession>A0A1G8B090</accession>
<proteinExistence type="predicted"/>
<sequence length="98" mass="11725">MTETAELIDNDFLRQFELNVENEMAIIEYSLQERKIFLTKMVIPDTIRTEEFELEFIDLVFSNIKERNISVVPTSPEIAKFVRRNRKYKRMLPVGIRI</sequence>
<feature type="domain" description="N-acetyltransferase" evidence="1">
    <location>
        <begin position="8"/>
        <end position="93"/>
    </location>
</feature>
<evidence type="ECO:0000259" key="1">
    <source>
        <dbReference type="PROSITE" id="PS51729"/>
    </source>
</evidence>
<dbReference type="InterPro" id="IPR016181">
    <property type="entry name" value="Acyl_CoA_acyltransferase"/>
</dbReference>
<dbReference type="STRING" id="262004.SAMN04489796_10275"/>
<dbReference type="InterPro" id="IPR031165">
    <property type="entry name" value="GNAT_YJDJ"/>
</dbReference>
<dbReference type="Gene3D" id="3.40.630.30">
    <property type="match status" value="1"/>
</dbReference>
<name>A0A1G8B090_9FLAO</name>